<dbReference type="EMBL" id="JACRUM010000006">
    <property type="protein sequence ID" value="MBC5863939.1"/>
    <property type="molecule type" value="Genomic_DNA"/>
</dbReference>
<feature type="domain" description="Cyclic nucleotide-binding" evidence="1">
    <location>
        <begin position="30"/>
        <end position="117"/>
    </location>
</feature>
<dbReference type="InterPro" id="IPR014710">
    <property type="entry name" value="RmlC-like_jellyroll"/>
</dbReference>
<name>A0ABR7JHG1_9FLAO</name>
<evidence type="ECO:0000313" key="3">
    <source>
        <dbReference type="Proteomes" id="UP000621670"/>
    </source>
</evidence>
<dbReference type="CDD" id="cd00038">
    <property type="entry name" value="CAP_ED"/>
    <property type="match status" value="1"/>
</dbReference>
<protein>
    <submittedName>
        <fullName evidence="2">Crp/Fnr family transcriptional regulator</fullName>
    </submittedName>
</protein>
<accession>A0ABR7JHG1</accession>
<dbReference type="InterPro" id="IPR000595">
    <property type="entry name" value="cNMP-bd_dom"/>
</dbReference>
<evidence type="ECO:0000313" key="2">
    <source>
        <dbReference type="EMBL" id="MBC5863939.1"/>
    </source>
</evidence>
<dbReference type="SUPFAM" id="SSF51206">
    <property type="entry name" value="cAMP-binding domain-like"/>
    <property type="match status" value="1"/>
</dbReference>
<keyword evidence="3" id="KW-1185">Reference proteome</keyword>
<sequence length="191" mass="22077">MFDQLFKSIQEKVALSEAERELCKTYFVPKKVLKKEMLQVSGGLCQYNIFVEKGVLRSFYVDEKGNEHTIQFAVEGWWITDLASFLTQSTSIYTIQALEDSEVLLLTSATREALMEQVPLFERYQRLLLQNAYVANQERINSVLTATVEEKYVQLLHRYPNIVQRVPQHMIASYLGCTPATLSRVRRKISS</sequence>
<organism evidence="2 3">
    <name type="scientific">Flavobacterium turcicum</name>
    <dbReference type="NCBI Taxonomy" id="2764718"/>
    <lineage>
        <taxon>Bacteria</taxon>
        <taxon>Pseudomonadati</taxon>
        <taxon>Bacteroidota</taxon>
        <taxon>Flavobacteriia</taxon>
        <taxon>Flavobacteriales</taxon>
        <taxon>Flavobacteriaceae</taxon>
        <taxon>Flavobacterium</taxon>
    </lineage>
</organism>
<gene>
    <name evidence="2" type="ORF">H8R26_10955</name>
</gene>
<dbReference type="Gene3D" id="2.60.120.10">
    <property type="entry name" value="Jelly Rolls"/>
    <property type="match status" value="1"/>
</dbReference>
<dbReference type="RefSeq" id="WP_166137213.1">
    <property type="nucleotide sequence ID" value="NZ_JAAOBY010000006.1"/>
</dbReference>
<comment type="caution">
    <text evidence="2">The sequence shown here is derived from an EMBL/GenBank/DDBJ whole genome shotgun (WGS) entry which is preliminary data.</text>
</comment>
<proteinExistence type="predicted"/>
<dbReference type="Pfam" id="PF00027">
    <property type="entry name" value="cNMP_binding"/>
    <property type="match status" value="1"/>
</dbReference>
<reference evidence="2 3" key="1">
    <citation type="submission" date="2020-08" db="EMBL/GenBank/DDBJ databases">
        <title>Description of novel Flavobacterium F-400 isolate.</title>
        <authorList>
            <person name="Saticioglu I."/>
            <person name="Duman M."/>
            <person name="Altun S."/>
        </authorList>
    </citation>
    <scope>NUCLEOTIDE SEQUENCE [LARGE SCALE GENOMIC DNA]</scope>
    <source>
        <strain evidence="2 3">F-400</strain>
    </source>
</reference>
<evidence type="ECO:0000259" key="1">
    <source>
        <dbReference type="Pfam" id="PF00027"/>
    </source>
</evidence>
<dbReference type="InterPro" id="IPR018490">
    <property type="entry name" value="cNMP-bd_dom_sf"/>
</dbReference>
<dbReference type="Proteomes" id="UP000621670">
    <property type="component" value="Unassembled WGS sequence"/>
</dbReference>